<keyword evidence="2" id="KW-1185">Reference proteome</keyword>
<name>A0A926KQ63_9BACL</name>
<dbReference type="EMBL" id="JACVVD010000002">
    <property type="protein sequence ID" value="MBD0380060.1"/>
    <property type="molecule type" value="Genomic_DNA"/>
</dbReference>
<dbReference type="RefSeq" id="WP_188173827.1">
    <property type="nucleotide sequence ID" value="NZ_JACVVD010000002.1"/>
</dbReference>
<reference evidence="1" key="1">
    <citation type="submission" date="2020-09" db="EMBL/GenBank/DDBJ databases">
        <title>Draft Genome Sequence of Paenibacillus sp. WST5.</title>
        <authorList>
            <person name="Bao Z."/>
        </authorList>
    </citation>
    <scope>NUCLEOTIDE SEQUENCE</scope>
    <source>
        <strain evidence="1">WST5</strain>
    </source>
</reference>
<dbReference type="Proteomes" id="UP000650466">
    <property type="component" value="Unassembled WGS sequence"/>
</dbReference>
<evidence type="ECO:0000313" key="2">
    <source>
        <dbReference type="Proteomes" id="UP000650466"/>
    </source>
</evidence>
<gene>
    <name evidence="1" type="ORF">ICC18_08050</name>
</gene>
<organism evidence="1 2">
    <name type="scientific">Paenibacillus sedimenti</name>
    <dbReference type="NCBI Taxonomy" id="2770274"/>
    <lineage>
        <taxon>Bacteria</taxon>
        <taxon>Bacillati</taxon>
        <taxon>Bacillota</taxon>
        <taxon>Bacilli</taxon>
        <taxon>Bacillales</taxon>
        <taxon>Paenibacillaceae</taxon>
        <taxon>Paenibacillus</taxon>
    </lineage>
</organism>
<protein>
    <submittedName>
        <fullName evidence="1">Uncharacterized protein</fullName>
    </submittedName>
</protein>
<sequence length="164" mass="18630">MSTNEEVVCPWCQTEIVWDPEIGPEDECPHCFNELNDYRSIQLTVKQTGQPLRFQEDLEQGEDLSVAWDDSDEPLDSYGEAIQRITDEQEEAPECSGCHEFMLLAGNEVISENSFIPHIPKTLGSAFLTGPITLNVYVCPSCFKVEKILSDTDRLLMVERIKEE</sequence>
<comment type="caution">
    <text evidence="1">The sequence shown here is derived from an EMBL/GenBank/DDBJ whole genome shotgun (WGS) entry which is preliminary data.</text>
</comment>
<proteinExistence type="predicted"/>
<accession>A0A926KQ63</accession>
<dbReference type="AlphaFoldDB" id="A0A926KQ63"/>
<evidence type="ECO:0000313" key="1">
    <source>
        <dbReference type="EMBL" id="MBD0380060.1"/>
    </source>
</evidence>